<dbReference type="Gene3D" id="3.60.21.10">
    <property type="match status" value="1"/>
</dbReference>
<dbReference type="GO" id="GO:0030288">
    <property type="term" value="C:outer membrane-bounded periplasmic space"/>
    <property type="evidence" value="ECO:0007669"/>
    <property type="project" value="TreeGrafter"/>
</dbReference>
<dbReference type="CDD" id="cd00845">
    <property type="entry name" value="MPP_UshA_N_like"/>
    <property type="match status" value="1"/>
</dbReference>
<evidence type="ECO:0000313" key="6">
    <source>
        <dbReference type="Proteomes" id="UP000626244"/>
    </source>
</evidence>
<evidence type="ECO:0000259" key="3">
    <source>
        <dbReference type="Pfam" id="PF00149"/>
    </source>
</evidence>
<proteinExistence type="inferred from homology"/>
<dbReference type="GO" id="GO:0009166">
    <property type="term" value="P:nucleotide catabolic process"/>
    <property type="evidence" value="ECO:0007669"/>
    <property type="project" value="InterPro"/>
</dbReference>
<keyword evidence="6" id="KW-1185">Reference proteome</keyword>
<dbReference type="OrthoDB" id="9793179at2"/>
<protein>
    <submittedName>
        <fullName evidence="5">Putative metallophosphoesterase YunD</fullName>
    </submittedName>
</protein>
<dbReference type="EMBL" id="BMHB01000002">
    <property type="protein sequence ID" value="GGI15947.1"/>
    <property type="molecule type" value="Genomic_DNA"/>
</dbReference>
<dbReference type="InterPro" id="IPR008334">
    <property type="entry name" value="5'-Nucleotdase_C"/>
</dbReference>
<organism evidence="5 6">
    <name type="scientific">Gottfriedia solisilvae</name>
    <dbReference type="NCBI Taxonomy" id="1516104"/>
    <lineage>
        <taxon>Bacteria</taxon>
        <taxon>Bacillati</taxon>
        <taxon>Bacillota</taxon>
        <taxon>Bacilli</taxon>
        <taxon>Bacillales</taxon>
        <taxon>Bacillaceae</taxon>
        <taxon>Gottfriedia</taxon>
    </lineage>
</organism>
<dbReference type="Gene3D" id="3.90.780.10">
    <property type="entry name" value="5'-Nucleotidase, C-terminal domain"/>
    <property type="match status" value="1"/>
</dbReference>
<gene>
    <name evidence="5" type="primary">yunD</name>
    <name evidence="5" type="ORF">GCM10007380_30510</name>
</gene>
<reference evidence="6" key="1">
    <citation type="journal article" date="2019" name="Int. J. Syst. Evol. Microbiol.">
        <title>The Global Catalogue of Microorganisms (GCM) 10K type strain sequencing project: providing services to taxonomists for standard genome sequencing and annotation.</title>
        <authorList>
            <consortium name="The Broad Institute Genomics Platform"/>
            <consortium name="The Broad Institute Genome Sequencing Center for Infectious Disease"/>
            <person name="Wu L."/>
            <person name="Ma J."/>
        </authorList>
    </citation>
    <scope>NUCLEOTIDE SEQUENCE [LARGE SCALE GENOMIC DNA]</scope>
    <source>
        <strain evidence="6">CGMCC 1.14993</strain>
    </source>
</reference>
<accession>A0A8J3AS85</accession>
<dbReference type="PIRSF" id="PIRSF036361">
    <property type="entry name" value="YunD"/>
    <property type="match status" value="1"/>
</dbReference>
<dbReference type="SUPFAM" id="SSF56300">
    <property type="entry name" value="Metallo-dependent phosphatases"/>
    <property type="match status" value="1"/>
</dbReference>
<evidence type="ECO:0000256" key="1">
    <source>
        <dbReference type="ARBA" id="ARBA00022729"/>
    </source>
</evidence>
<dbReference type="InterPro" id="IPR011240">
    <property type="entry name" value="Pesterase_YunD"/>
</dbReference>
<dbReference type="InterPro" id="IPR036907">
    <property type="entry name" value="5'-Nucleotdase_C_sf"/>
</dbReference>
<evidence type="ECO:0000256" key="2">
    <source>
        <dbReference type="RuleBase" id="RU362119"/>
    </source>
</evidence>
<keyword evidence="2" id="KW-0378">Hydrolase</keyword>
<sequence length="468" mass="53290">MDSNNQNLNIRLFHTNDIHSHFETWPTIVGLLKSKRELARTNGEEYLTFDIGDFVDRFHPISEATIGKGNVNLLNEAEYDAVTIGNNEGITLAKEDLLKLYEHASFDVLVSNLMIKEENSKAFSKPYEIYERNGLKIGVIGLTISYPVFYDCLGWSIQDPIESLEQILPIVTEQSDIVIVLSHLGLKIDQMIAKQFKGIDVILGAHTHHLLPNGEYLENTLLCGTGKHGNYLGEVLLTVNKQTKQIINKTASVIEIHNIPKHYQDEPTSHYLAYLMRMSEEILSEPTALLSKNLPTNWFKESLLPRILANSLKQWTEADISLINAGILLDGLNRGVVTRGHIHRICPHPINPCTVYLSGSELLEVINRGEEKELVHLKMKGFGFRGKVIGMMVYDGVTIVNRHVKRHLYREDIFINGEMLDLSRNYKLGTLDLFTFGKFFPQISEAKNKKYYMPEFIRDVLLWALKSM</sequence>
<dbReference type="PANTHER" id="PTHR11575:SF23">
    <property type="entry name" value="5-NUCLEOTIDASE FAMILY PROTEIN"/>
    <property type="match status" value="1"/>
</dbReference>
<comment type="similarity">
    <text evidence="2">Belongs to the 5'-nucleotidase family.</text>
</comment>
<keyword evidence="2" id="KW-0547">Nucleotide-binding</keyword>
<dbReference type="GO" id="GO:0000166">
    <property type="term" value="F:nucleotide binding"/>
    <property type="evidence" value="ECO:0007669"/>
    <property type="project" value="UniProtKB-KW"/>
</dbReference>
<keyword evidence="1" id="KW-0732">Signal</keyword>
<evidence type="ECO:0000259" key="4">
    <source>
        <dbReference type="Pfam" id="PF02872"/>
    </source>
</evidence>
<comment type="caution">
    <text evidence="5">The sequence shown here is derived from an EMBL/GenBank/DDBJ whole genome shotgun (WGS) entry which is preliminary data.</text>
</comment>
<evidence type="ECO:0000313" key="5">
    <source>
        <dbReference type="EMBL" id="GGI15947.1"/>
    </source>
</evidence>
<feature type="domain" description="5'-Nucleotidase C-terminal" evidence="4">
    <location>
        <begin position="294"/>
        <end position="432"/>
    </location>
</feature>
<name>A0A8J3AS85_9BACI</name>
<dbReference type="Pfam" id="PF00149">
    <property type="entry name" value="Metallophos"/>
    <property type="match status" value="1"/>
</dbReference>
<dbReference type="RefSeq" id="WP_088000556.1">
    <property type="nucleotide sequence ID" value="NZ_BMHB01000002.1"/>
</dbReference>
<dbReference type="InterPro" id="IPR006179">
    <property type="entry name" value="5_nucleotidase/apyrase"/>
</dbReference>
<dbReference type="Pfam" id="PF02872">
    <property type="entry name" value="5_nucleotid_C"/>
    <property type="match status" value="1"/>
</dbReference>
<feature type="domain" description="Calcineurin-like phosphoesterase" evidence="3">
    <location>
        <begin position="11"/>
        <end position="209"/>
    </location>
</feature>
<dbReference type="InterPro" id="IPR029052">
    <property type="entry name" value="Metallo-depent_PP-like"/>
</dbReference>
<dbReference type="InterPro" id="IPR004843">
    <property type="entry name" value="Calcineurin-like_PHP"/>
</dbReference>
<dbReference type="Proteomes" id="UP000626244">
    <property type="component" value="Unassembled WGS sequence"/>
</dbReference>
<dbReference type="PANTHER" id="PTHR11575">
    <property type="entry name" value="5'-NUCLEOTIDASE-RELATED"/>
    <property type="match status" value="1"/>
</dbReference>
<dbReference type="GO" id="GO:0008768">
    <property type="term" value="F:UDP-sugar diphosphatase activity"/>
    <property type="evidence" value="ECO:0007669"/>
    <property type="project" value="TreeGrafter"/>
</dbReference>
<dbReference type="SUPFAM" id="SSF55816">
    <property type="entry name" value="5'-nucleotidase (syn. UDP-sugar hydrolase), C-terminal domain"/>
    <property type="match status" value="1"/>
</dbReference>
<dbReference type="GO" id="GO:0008253">
    <property type="term" value="F:5'-nucleotidase activity"/>
    <property type="evidence" value="ECO:0007669"/>
    <property type="project" value="TreeGrafter"/>
</dbReference>
<dbReference type="PRINTS" id="PR01607">
    <property type="entry name" value="APYRASEFAMLY"/>
</dbReference>
<dbReference type="AlphaFoldDB" id="A0A8J3AS85"/>